<keyword evidence="2" id="KW-1185">Reference proteome</keyword>
<evidence type="ECO:0000313" key="2">
    <source>
        <dbReference type="Proteomes" id="UP000188184"/>
    </source>
</evidence>
<evidence type="ECO:0000313" key="1">
    <source>
        <dbReference type="EMBL" id="AQQ54899.1"/>
    </source>
</evidence>
<dbReference type="KEGG" id="pmar:B0X71_18520"/>
<sequence>MLFDMCVTPSVKYPVICANFINHLFQKVQTAFLSAIPLKNQFVNASKSWTDGNPFAFRRLTGKPHRPFRAAGSCLPVIPQESHKFPFLLK</sequence>
<accession>A0A1Q2L392</accession>
<gene>
    <name evidence="1" type="ORF">B0X71_18520</name>
</gene>
<reference evidence="1 2" key="1">
    <citation type="submission" date="2017-02" db="EMBL/GenBank/DDBJ databases">
        <title>The complete genomic sequence of a novel cold adapted crude oil-degrading bacterium Planococcus qaidamina Y42.</title>
        <authorList>
            <person name="Yang R."/>
        </authorList>
    </citation>
    <scope>NUCLEOTIDE SEQUENCE [LARGE SCALE GENOMIC DNA]</scope>
    <source>
        <strain evidence="1 2">Y42</strain>
    </source>
</reference>
<organism evidence="1 2">
    <name type="scientific">Planococcus lenghuensis</name>
    <dbReference type="NCBI Taxonomy" id="2213202"/>
    <lineage>
        <taxon>Bacteria</taxon>
        <taxon>Bacillati</taxon>
        <taxon>Bacillota</taxon>
        <taxon>Bacilli</taxon>
        <taxon>Bacillales</taxon>
        <taxon>Caryophanaceae</taxon>
        <taxon>Planococcus</taxon>
    </lineage>
</organism>
<protein>
    <submittedName>
        <fullName evidence="1">Uncharacterized protein</fullName>
    </submittedName>
</protein>
<dbReference type="AlphaFoldDB" id="A0A1Q2L392"/>
<proteinExistence type="predicted"/>
<name>A0A1Q2L392_9BACL</name>
<dbReference type="Proteomes" id="UP000188184">
    <property type="component" value="Chromosome"/>
</dbReference>
<dbReference type="EMBL" id="CP019640">
    <property type="protein sequence ID" value="AQQ54899.1"/>
    <property type="molecule type" value="Genomic_DNA"/>
</dbReference>